<feature type="active site" evidence="16">
    <location>
        <position position="136"/>
    </location>
</feature>
<feature type="signal peptide" evidence="19">
    <location>
        <begin position="1"/>
        <end position="21"/>
    </location>
</feature>
<evidence type="ECO:0000256" key="1">
    <source>
        <dbReference type="ARBA" id="ARBA00004410"/>
    </source>
</evidence>
<evidence type="ECO:0000256" key="8">
    <source>
        <dbReference type="ARBA" id="ARBA00022729"/>
    </source>
</evidence>
<dbReference type="FunCoup" id="A0A2T3AWN5">
    <property type="interactions" value="139"/>
</dbReference>
<comment type="function">
    <text evidence="14">Rnase which modulates cell survival under stress conditions. Released from the vacuole to the cytoplasm during stress to promote tRNA and rRNA cleavage and to activate separately a downstream pathway that promotes cell death. Involved in cell size, vacuolar morphology and growth at high temperatures and high salt concentration.</text>
</comment>
<dbReference type="InterPro" id="IPR033130">
    <property type="entry name" value="RNase_T2_His_AS_2"/>
</dbReference>
<feature type="active site" evidence="16">
    <location>
        <position position="132"/>
    </location>
</feature>
<evidence type="ECO:0000256" key="17">
    <source>
        <dbReference type="RuleBase" id="RU004328"/>
    </source>
</evidence>
<evidence type="ECO:0000313" key="21">
    <source>
        <dbReference type="EMBL" id="PSS13085.1"/>
    </source>
</evidence>
<dbReference type="PROSITE" id="PS00530">
    <property type="entry name" value="RNASE_T2_1"/>
    <property type="match status" value="1"/>
</dbReference>
<dbReference type="PROSITE" id="PS00531">
    <property type="entry name" value="RNASE_T2_2"/>
    <property type="match status" value="1"/>
</dbReference>
<name>A0A2T3AWN5_AMORE</name>
<dbReference type="InterPro" id="IPR036430">
    <property type="entry name" value="RNase_T2-like_sf"/>
</dbReference>
<feature type="chain" id="PRO_5015660919" description="Ribonuclease T2-like" evidence="19">
    <location>
        <begin position="22"/>
        <end position="416"/>
    </location>
</feature>
<dbReference type="InParanoid" id="A0A2T3AWN5"/>
<evidence type="ECO:0000256" key="3">
    <source>
        <dbReference type="ARBA" id="ARBA00007469"/>
    </source>
</evidence>
<evidence type="ECO:0000256" key="16">
    <source>
        <dbReference type="PIRSR" id="PIRSR633697-1"/>
    </source>
</evidence>
<dbReference type="GO" id="GO:0005576">
    <property type="term" value="C:extracellular region"/>
    <property type="evidence" value="ECO:0007669"/>
    <property type="project" value="TreeGrafter"/>
</dbReference>
<dbReference type="InterPro" id="IPR033697">
    <property type="entry name" value="Ribonuclease_T2_eukaryotic"/>
</dbReference>
<dbReference type="Proteomes" id="UP000241818">
    <property type="component" value="Unassembled WGS sequence"/>
</dbReference>
<accession>A0A2T3AWN5</accession>
<dbReference type="GO" id="GO:0005775">
    <property type="term" value="C:vacuolar lumen"/>
    <property type="evidence" value="ECO:0007669"/>
    <property type="project" value="UniProtKB-SubCell"/>
</dbReference>
<keyword evidence="10" id="KW-0378">Hydrolase</keyword>
<feature type="domain" description="RNase T2-like C-terminal" evidence="20">
    <location>
        <begin position="301"/>
        <end position="414"/>
    </location>
</feature>
<gene>
    <name evidence="21" type="ORF">M430DRAFT_124994</name>
</gene>
<keyword evidence="6" id="KW-0926">Vacuole</keyword>
<evidence type="ECO:0000256" key="2">
    <source>
        <dbReference type="ARBA" id="ARBA00004496"/>
    </source>
</evidence>
<keyword evidence="22" id="KW-1185">Reference proteome</keyword>
<dbReference type="PANTHER" id="PTHR11240">
    <property type="entry name" value="RIBONUCLEASE T2"/>
    <property type="match status" value="1"/>
</dbReference>
<evidence type="ECO:0000256" key="9">
    <source>
        <dbReference type="ARBA" id="ARBA00022759"/>
    </source>
</evidence>
<evidence type="ECO:0000259" key="20">
    <source>
        <dbReference type="Pfam" id="PF25488"/>
    </source>
</evidence>
<keyword evidence="11" id="KW-1015">Disulfide bond</keyword>
<evidence type="ECO:0000256" key="18">
    <source>
        <dbReference type="SAM" id="MobiDB-lite"/>
    </source>
</evidence>
<dbReference type="GO" id="GO:0016787">
    <property type="term" value="F:hydrolase activity"/>
    <property type="evidence" value="ECO:0007669"/>
    <property type="project" value="UniProtKB-KW"/>
</dbReference>
<protein>
    <recommendedName>
        <fullName evidence="15">Ribonuclease T2-like</fullName>
        <ecNumber evidence="4">4.6.1.19</ecNumber>
    </recommendedName>
</protein>
<dbReference type="RefSeq" id="XP_024719076.1">
    <property type="nucleotide sequence ID" value="XM_024861937.1"/>
</dbReference>
<organism evidence="21 22">
    <name type="scientific">Amorphotheca resinae ATCC 22711</name>
    <dbReference type="NCBI Taxonomy" id="857342"/>
    <lineage>
        <taxon>Eukaryota</taxon>
        <taxon>Fungi</taxon>
        <taxon>Dikarya</taxon>
        <taxon>Ascomycota</taxon>
        <taxon>Pezizomycotina</taxon>
        <taxon>Leotiomycetes</taxon>
        <taxon>Helotiales</taxon>
        <taxon>Amorphothecaceae</taxon>
        <taxon>Amorphotheca</taxon>
    </lineage>
</organism>
<dbReference type="EC" id="4.6.1.19" evidence="4"/>
<comment type="similarity">
    <text evidence="3 17">Belongs to the RNase T2 family.</text>
</comment>
<dbReference type="Gene3D" id="3.90.730.10">
    <property type="entry name" value="Ribonuclease T2-like"/>
    <property type="match status" value="1"/>
</dbReference>
<dbReference type="STRING" id="857342.A0A2T3AWN5"/>
<feature type="active site" evidence="16">
    <location>
        <position position="74"/>
    </location>
</feature>
<dbReference type="Pfam" id="PF25488">
    <property type="entry name" value="RNaseT2L_C"/>
    <property type="match status" value="1"/>
</dbReference>
<dbReference type="SUPFAM" id="SSF55895">
    <property type="entry name" value="Ribonuclease Rh-like"/>
    <property type="match status" value="1"/>
</dbReference>
<evidence type="ECO:0000256" key="13">
    <source>
        <dbReference type="ARBA" id="ARBA00023239"/>
    </source>
</evidence>
<dbReference type="GO" id="GO:0006401">
    <property type="term" value="P:RNA catabolic process"/>
    <property type="evidence" value="ECO:0007669"/>
    <property type="project" value="TreeGrafter"/>
</dbReference>
<evidence type="ECO:0000256" key="14">
    <source>
        <dbReference type="ARBA" id="ARBA00025494"/>
    </source>
</evidence>
<dbReference type="GO" id="GO:0033897">
    <property type="term" value="F:ribonuclease T2 activity"/>
    <property type="evidence" value="ECO:0007669"/>
    <property type="project" value="UniProtKB-EC"/>
</dbReference>
<keyword evidence="13" id="KW-0456">Lyase</keyword>
<dbReference type="GeneID" id="36570018"/>
<sequence>MASFVSRALAVSLLALPTALAGSPKSCLNPQLSCHNTTAVSDTCCFNAPGGQLLQTQFWDTSPSTGYSNSWTIHGLWPDRCDGTYDSNCDPSRAYTNITAILESYGKTDLLAYMNSYWVDNTGDNESFWEHEFSKHGTCISTFEPSCYTDYTPQEEVPDFFQKTVDLFKTLDTYTTLANAGIVPSSSATYTSAQIQAAFKKSFGYEVTIQCSSGALDEVWYSFNVKGSVQTGTFVPMSPVGSTSNCPSTGIKYLPKSGSPAPTTSSGASSTSTSSASPTTTSGASPTTSSPTSTPTGGSGTFSGSGYLNAYTNGSQVGCLISSGTWYTSGTCATYTAKASDSGFTLKSSKGSCGISNSLFTCGSGVTPTVFTASNGYLQYSGSSAFYAAAVPSGSTQQKVYTTSESVEISFQWQSV</sequence>
<keyword evidence="5" id="KW-0963">Cytoplasm</keyword>
<keyword evidence="8 19" id="KW-0732">Signal</keyword>
<keyword evidence="9" id="KW-0255">Endonuclease</keyword>
<dbReference type="PANTHER" id="PTHR11240:SF22">
    <property type="entry name" value="RIBONUCLEASE T2"/>
    <property type="match status" value="1"/>
</dbReference>
<feature type="compositionally biased region" description="Low complexity" evidence="18">
    <location>
        <begin position="257"/>
        <end position="296"/>
    </location>
</feature>
<dbReference type="AlphaFoldDB" id="A0A2T3AWN5"/>
<feature type="region of interest" description="Disordered" evidence="18">
    <location>
        <begin position="255"/>
        <end position="298"/>
    </location>
</feature>
<dbReference type="InterPro" id="IPR057328">
    <property type="entry name" value="RNaseT2L_C"/>
</dbReference>
<evidence type="ECO:0000256" key="7">
    <source>
        <dbReference type="ARBA" id="ARBA00022722"/>
    </source>
</evidence>
<proteinExistence type="inferred from homology"/>
<evidence type="ECO:0000313" key="22">
    <source>
        <dbReference type="Proteomes" id="UP000241818"/>
    </source>
</evidence>
<comment type="subcellular location">
    <subcellularLocation>
        <location evidence="2">Cytoplasm</location>
    </subcellularLocation>
    <subcellularLocation>
        <location evidence="1">Vacuole lumen</location>
    </subcellularLocation>
</comment>
<dbReference type="OrthoDB" id="435754at2759"/>
<evidence type="ECO:0000256" key="5">
    <source>
        <dbReference type="ARBA" id="ARBA00022490"/>
    </source>
</evidence>
<dbReference type="CDD" id="cd01061">
    <property type="entry name" value="RNase_T2_euk"/>
    <property type="match status" value="1"/>
</dbReference>
<evidence type="ECO:0000256" key="11">
    <source>
        <dbReference type="ARBA" id="ARBA00023157"/>
    </source>
</evidence>
<evidence type="ECO:0000256" key="6">
    <source>
        <dbReference type="ARBA" id="ARBA00022554"/>
    </source>
</evidence>
<evidence type="ECO:0000256" key="12">
    <source>
        <dbReference type="ARBA" id="ARBA00023180"/>
    </source>
</evidence>
<keyword evidence="7" id="KW-0540">Nuclease</keyword>
<keyword evidence="12" id="KW-0325">Glycoprotein</keyword>
<dbReference type="Pfam" id="PF00445">
    <property type="entry name" value="Ribonuclease_T2"/>
    <property type="match status" value="1"/>
</dbReference>
<dbReference type="EMBL" id="KZ679014">
    <property type="protein sequence ID" value="PSS13085.1"/>
    <property type="molecule type" value="Genomic_DNA"/>
</dbReference>
<evidence type="ECO:0000256" key="10">
    <source>
        <dbReference type="ARBA" id="ARBA00022801"/>
    </source>
</evidence>
<evidence type="ECO:0000256" key="15">
    <source>
        <dbReference type="ARBA" id="ARBA00071169"/>
    </source>
</evidence>
<evidence type="ECO:0000256" key="19">
    <source>
        <dbReference type="SAM" id="SignalP"/>
    </source>
</evidence>
<dbReference type="InterPro" id="IPR001568">
    <property type="entry name" value="RNase_T2-like"/>
</dbReference>
<evidence type="ECO:0000256" key="4">
    <source>
        <dbReference type="ARBA" id="ARBA00012571"/>
    </source>
</evidence>
<dbReference type="InterPro" id="IPR018188">
    <property type="entry name" value="RNase_T2_His_AS_1"/>
</dbReference>
<dbReference type="FunFam" id="3.90.730.10:FF:000004">
    <property type="entry name" value="Ribonuclease T2-like"/>
    <property type="match status" value="1"/>
</dbReference>
<dbReference type="GO" id="GO:0003723">
    <property type="term" value="F:RNA binding"/>
    <property type="evidence" value="ECO:0007669"/>
    <property type="project" value="InterPro"/>
</dbReference>
<reference evidence="21 22" key="1">
    <citation type="journal article" date="2018" name="New Phytol.">
        <title>Comparative genomics and transcriptomics depict ericoid mycorrhizal fungi as versatile saprotrophs and plant mutualists.</title>
        <authorList>
            <person name="Martino E."/>
            <person name="Morin E."/>
            <person name="Grelet G.A."/>
            <person name="Kuo A."/>
            <person name="Kohler A."/>
            <person name="Daghino S."/>
            <person name="Barry K.W."/>
            <person name="Cichocki N."/>
            <person name="Clum A."/>
            <person name="Dockter R.B."/>
            <person name="Hainaut M."/>
            <person name="Kuo R.C."/>
            <person name="LaButti K."/>
            <person name="Lindahl B.D."/>
            <person name="Lindquist E.A."/>
            <person name="Lipzen A."/>
            <person name="Khouja H.R."/>
            <person name="Magnuson J."/>
            <person name="Murat C."/>
            <person name="Ohm R.A."/>
            <person name="Singer S.W."/>
            <person name="Spatafora J.W."/>
            <person name="Wang M."/>
            <person name="Veneault-Fourrey C."/>
            <person name="Henrissat B."/>
            <person name="Grigoriev I.V."/>
            <person name="Martin F.M."/>
            <person name="Perotto S."/>
        </authorList>
    </citation>
    <scope>NUCLEOTIDE SEQUENCE [LARGE SCALE GENOMIC DNA]</scope>
    <source>
        <strain evidence="21 22">ATCC 22711</strain>
    </source>
</reference>